<sequence>MTQKEKLKQFLESLKNDDNLLNDFIKRVDNESDHYYVEEYDVSDDLLSEINHGVSYSFNNSSTQISKIGGNDMDVKKSFTRATYSVSSLCDISSAKFVA</sequence>
<name>A0A1X1GGH1_STROR</name>
<evidence type="ECO:0000313" key="1">
    <source>
        <dbReference type="EMBL" id="ORO45958.1"/>
    </source>
</evidence>
<reference evidence="1 2" key="1">
    <citation type="journal article" date="2016" name="Eur. J. Clin. Microbiol. Infect. Dis.">
        <title>Whole genome sequencing as a tool for phylogenetic analysis of clinical strains of Mitis group streptococci.</title>
        <authorList>
            <person name="Rasmussen L.H."/>
            <person name="Dargis R."/>
            <person name="Hojholt K."/>
            <person name="Christensen J.J."/>
            <person name="Skovgaard O."/>
            <person name="Justesen U.S."/>
            <person name="Rosenvinge F.S."/>
            <person name="Moser C."/>
            <person name="Lukjancenko O."/>
            <person name="Rasmussen S."/>
            <person name="Nielsen X.C."/>
        </authorList>
    </citation>
    <scope>NUCLEOTIDE SEQUENCE [LARGE SCALE GENOMIC DNA]</scope>
    <source>
        <strain evidence="1 2">OD_314165_09</strain>
    </source>
</reference>
<organism evidence="1 2">
    <name type="scientific">Streptococcus oralis subsp. tigurinus</name>
    <dbReference type="NCBI Taxonomy" id="1077464"/>
    <lineage>
        <taxon>Bacteria</taxon>
        <taxon>Bacillati</taxon>
        <taxon>Bacillota</taxon>
        <taxon>Bacilli</taxon>
        <taxon>Lactobacillales</taxon>
        <taxon>Streptococcaceae</taxon>
        <taxon>Streptococcus</taxon>
    </lineage>
</organism>
<protein>
    <submittedName>
        <fullName evidence="1">Uncharacterized protein</fullName>
    </submittedName>
</protein>
<dbReference type="RefSeq" id="WP_084875775.1">
    <property type="nucleotide sequence ID" value="NZ_NCUG01000018.1"/>
</dbReference>
<dbReference type="AlphaFoldDB" id="A0A1X1GGH1"/>
<dbReference type="EMBL" id="NCUG01000018">
    <property type="protein sequence ID" value="ORO45958.1"/>
    <property type="molecule type" value="Genomic_DNA"/>
</dbReference>
<accession>A0A1X1GGH1</accession>
<dbReference type="Proteomes" id="UP000193030">
    <property type="component" value="Unassembled WGS sequence"/>
</dbReference>
<gene>
    <name evidence="1" type="ORF">B7725_08930</name>
</gene>
<proteinExistence type="predicted"/>
<evidence type="ECO:0000313" key="2">
    <source>
        <dbReference type="Proteomes" id="UP000193030"/>
    </source>
</evidence>
<comment type="caution">
    <text evidence="1">The sequence shown here is derived from an EMBL/GenBank/DDBJ whole genome shotgun (WGS) entry which is preliminary data.</text>
</comment>